<feature type="region of interest" description="Disordered" evidence="1">
    <location>
        <begin position="351"/>
        <end position="405"/>
    </location>
</feature>
<feature type="compositionally biased region" description="Basic and acidic residues" evidence="1">
    <location>
        <begin position="48"/>
        <end position="63"/>
    </location>
</feature>
<comment type="caution">
    <text evidence="2">The sequence shown here is derived from an EMBL/GenBank/DDBJ whole genome shotgun (WGS) entry which is preliminary data.</text>
</comment>
<dbReference type="Proteomes" id="UP000014011">
    <property type="component" value="Unassembled WGS sequence"/>
</dbReference>
<protein>
    <submittedName>
        <fullName evidence="2">Bep protein</fullName>
    </submittedName>
</protein>
<evidence type="ECO:0000313" key="3">
    <source>
        <dbReference type="Proteomes" id="UP000014011"/>
    </source>
</evidence>
<dbReference type="NCBIfam" id="NF033856">
    <property type="entry name" value="T4SS_effec_BID"/>
    <property type="match status" value="2"/>
</dbReference>
<dbReference type="EMBL" id="AGWD01000016">
    <property type="protein sequence ID" value="ENN94555.1"/>
    <property type="molecule type" value="Genomic_DNA"/>
</dbReference>
<evidence type="ECO:0000256" key="1">
    <source>
        <dbReference type="SAM" id="MobiDB-lite"/>
    </source>
</evidence>
<gene>
    <name evidence="2" type="primary">bep5</name>
    <name evidence="2" type="ORF">BVtw_13320</name>
</gene>
<reference evidence="2 3" key="1">
    <citation type="journal article" date="2013" name="PLoS Genet.">
        <title>A gene transfer agent and a dynamic repertoire of secretion systems hold the keys to the explosive radiation of the emerging pathogen Bartonella.</title>
        <authorList>
            <person name="Guy L."/>
            <person name="Nystedt B."/>
            <person name="Toft C."/>
            <person name="Zaremba-Niedzwiedzka K."/>
            <person name="Berglund E.C."/>
            <person name="Granberg F."/>
            <person name="Naslund K."/>
            <person name="Eriksson A.S."/>
            <person name="Andersson S.G."/>
        </authorList>
    </citation>
    <scope>NUCLEOTIDE SEQUENCE [LARGE SCALE GENOMIC DNA]</scope>
    <source>
        <strain evidence="2">Tweed</strain>
    </source>
</reference>
<name>N6VL01_BARVB</name>
<accession>N6VL01</accession>
<dbReference type="AlphaFoldDB" id="N6VL01"/>
<dbReference type="HOGENOM" id="CLU_027632_0_0_5"/>
<dbReference type="PATRIC" id="fig|1094502.3.peg.1598"/>
<feature type="region of interest" description="Disordered" evidence="1">
    <location>
        <begin position="20"/>
        <end position="67"/>
    </location>
</feature>
<dbReference type="RefSeq" id="WP_010705608.1">
    <property type="nucleotide sequence ID" value="NZ_KB915634.1"/>
</dbReference>
<evidence type="ECO:0000313" key="2">
    <source>
        <dbReference type="EMBL" id="ENN94555.1"/>
    </source>
</evidence>
<proteinExistence type="predicted"/>
<feature type="compositionally biased region" description="Polar residues" evidence="1">
    <location>
        <begin position="25"/>
        <end position="37"/>
    </location>
</feature>
<sequence>MKKNQPPPLQLSVQEYIKHYEQATAGHTSSESLSTKSAPRRKKTSPALKEKEQRHSVRNKTDQNEEETLYATAALQTRTKGLSEAQIAKLLPHSQLVRGYQEKIQHLCKIVYDNKNILQEKMEEIQKNPALGESLSWQLAAHPESVSKLAGFNLCGMKNSARQNAEENLSTLCGAIACYGEAVKYAKDDLSITPEAVLIYYEQTMGREAVAKILQSPDPSKREQEALLNAEIPKNPTVRRYQERVTHWSQIVFGKSDILASKMEEVFQNPATAEELTWQLAAYPQSFHNYAGVSMCGLKNSARRHAEAGLSSLIETIDNYATVVHLLKESLVQSQQLQQKLHDPSAELAKGLKKQKDLTKSSKLPEYLSSTAHYEAKKTSQQTPERTQDVRSRQATAPKTMAFAS</sequence>
<organism evidence="2 3">
    <name type="scientific">Bartonella vinsonii subsp. berkhoffii str. Tweed</name>
    <dbReference type="NCBI Taxonomy" id="1094502"/>
    <lineage>
        <taxon>Bacteria</taxon>
        <taxon>Pseudomonadati</taxon>
        <taxon>Pseudomonadota</taxon>
        <taxon>Alphaproteobacteria</taxon>
        <taxon>Hyphomicrobiales</taxon>
        <taxon>Bartonellaceae</taxon>
        <taxon>Bartonella</taxon>
    </lineage>
</organism>